<evidence type="ECO:0000256" key="1">
    <source>
        <dbReference type="SAM" id="MobiDB-lite"/>
    </source>
</evidence>
<reference evidence="3 4" key="1">
    <citation type="submission" date="2012-05" db="EMBL/GenBank/DDBJ databases">
        <title>Recombination and specialization in a pathogen metapopulation.</title>
        <authorList>
            <person name="Gardiner A."/>
            <person name="Kemen E."/>
            <person name="Schultz-Larsen T."/>
            <person name="MacLean D."/>
            <person name="Van Oosterhout C."/>
            <person name="Jones J.D.G."/>
        </authorList>
    </citation>
    <scope>NUCLEOTIDE SEQUENCE [LARGE SCALE GENOMIC DNA]</scope>
    <source>
        <strain evidence="3 4">Ac Nc2</strain>
    </source>
</reference>
<dbReference type="GO" id="GO:0007165">
    <property type="term" value="P:signal transduction"/>
    <property type="evidence" value="ECO:0007669"/>
    <property type="project" value="InterPro"/>
</dbReference>
<dbReference type="GO" id="GO:0000159">
    <property type="term" value="C:protein phosphatase type 2A complex"/>
    <property type="evidence" value="ECO:0007669"/>
    <property type="project" value="InterPro"/>
</dbReference>
<feature type="compositionally biased region" description="Basic and acidic residues" evidence="1">
    <location>
        <begin position="31"/>
        <end position="41"/>
    </location>
</feature>
<dbReference type="Pfam" id="PF00169">
    <property type="entry name" value="PH"/>
    <property type="match status" value="1"/>
</dbReference>
<organism evidence="3 4">
    <name type="scientific">Albugo candida</name>
    <dbReference type="NCBI Taxonomy" id="65357"/>
    <lineage>
        <taxon>Eukaryota</taxon>
        <taxon>Sar</taxon>
        <taxon>Stramenopiles</taxon>
        <taxon>Oomycota</taxon>
        <taxon>Peronosporomycetes</taxon>
        <taxon>Albuginales</taxon>
        <taxon>Albuginaceae</taxon>
        <taxon>Albugo</taxon>
    </lineage>
</organism>
<dbReference type="GO" id="GO:0019888">
    <property type="term" value="F:protein phosphatase regulator activity"/>
    <property type="evidence" value="ECO:0007669"/>
    <property type="project" value="InterPro"/>
</dbReference>
<dbReference type="InterPro" id="IPR001849">
    <property type="entry name" value="PH_domain"/>
</dbReference>
<dbReference type="InterPro" id="IPR011989">
    <property type="entry name" value="ARM-like"/>
</dbReference>
<dbReference type="InterPro" id="IPR011993">
    <property type="entry name" value="PH-like_dom_sf"/>
</dbReference>
<dbReference type="Gene3D" id="1.25.10.10">
    <property type="entry name" value="Leucine-rich Repeat Variant"/>
    <property type="match status" value="1"/>
</dbReference>
<dbReference type="InParanoid" id="A0A024GCQ9"/>
<dbReference type="EMBL" id="CAIX01000073">
    <property type="protein sequence ID" value="CCI44551.1"/>
    <property type="molecule type" value="Genomic_DNA"/>
</dbReference>
<dbReference type="STRING" id="65357.A0A024GCQ9"/>
<comment type="caution">
    <text evidence="3">The sequence shown here is derived from an EMBL/GenBank/DDBJ whole genome shotgun (WGS) entry which is preliminary data.</text>
</comment>
<dbReference type="Pfam" id="PF01603">
    <property type="entry name" value="B56"/>
    <property type="match status" value="1"/>
</dbReference>
<gene>
    <name evidence="3" type="ORF">BN9_053600</name>
</gene>
<sequence>MAPKTAKSPSDRSFFRTLYHSTIGSSGNDAEPSRKASHESYRARIGRSMNKEGSVLSRVTRRHRQSRRNEMEEAQADFRLRDEMTPLSVKTTPGTGSLLEKEDFEPRVEAYNSCEDRNGITCKEDSSTCPSNVLLSSKRPSLSIPFSTTPLATLGRAVNYLEDFARSSIRSSVLSKQTNHFKTWKKRRMILRGQCLFYYAISSMGDEKYPRAVIPLLHVQVSTIEFPRFKRQNCFEISLPGYRSVFLMAKNAHDREAWMSCILSASIPLTNDYKEILVQPDQMDLCCHLCALEDCMPHERVFYFRYKIAFCLPRANDRFMSPTNRFEKNEKRLTTLYDLNAYCETYPDVLKDIRLFQELIYLIEKMIFRPFPPFQSLAPCNVFVDDTLTDPMDTEGTYTVKMEYTLEDQSWGLLTACYDILEKTMEQMDHLDKSLRKSIFSETFTSRFIALCKSPNHKERQLVKNGLHRLYYTLTQQRARIRTEIANELYEFLYETGNHYGIAELLEILGSIVNGFACPVKLEHVQMLEKALIPLHGSPAFLSYHQQLMYAMVQYVAKDHKFFRSILRGILQYWPVGNSIKEVIFIVELEELLEHVLEETDFGEYGMKLAYRISKCISSFQFQVADRAISWYNSAVCTRIMNQYEKLGQKTFDVIKHALWSVIESHWNASIRVKAEEAYTTYYKMGYDSDARYEAMLKLQEVREANEETGSRCSIALQQIWNKGEKFSPEVLETSLRSSLSAENVKFEEEDMSESSESDGNSEEMDTTQSQHDDDEMST</sequence>
<dbReference type="PROSITE" id="PS50003">
    <property type="entry name" value="PH_DOMAIN"/>
    <property type="match status" value="1"/>
</dbReference>
<accession>A0A024GCQ9</accession>
<dbReference type="Gene3D" id="2.30.29.30">
    <property type="entry name" value="Pleckstrin-homology domain (PH domain)/Phosphotyrosine-binding domain (PTB)"/>
    <property type="match status" value="1"/>
</dbReference>
<evidence type="ECO:0000313" key="3">
    <source>
        <dbReference type="EMBL" id="CCI44551.1"/>
    </source>
</evidence>
<feature type="region of interest" description="Disordered" evidence="1">
    <location>
        <begin position="22"/>
        <end position="41"/>
    </location>
</feature>
<keyword evidence="4" id="KW-1185">Reference proteome</keyword>
<evidence type="ECO:0000313" key="4">
    <source>
        <dbReference type="Proteomes" id="UP000053237"/>
    </source>
</evidence>
<name>A0A024GCQ9_9STRA</name>
<dbReference type="PANTHER" id="PTHR10257">
    <property type="entry name" value="SERINE/THREONINE PROTEIN PHOSPHATASE 2A PP2A REGULATORY SUBUNIT B"/>
    <property type="match status" value="1"/>
</dbReference>
<feature type="compositionally biased region" description="Acidic residues" evidence="1">
    <location>
        <begin position="748"/>
        <end position="766"/>
    </location>
</feature>
<protein>
    <recommendedName>
        <fullName evidence="2">PH domain-containing protein</fullName>
    </recommendedName>
</protein>
<dbReference type="PANTHER" id="PTHR10257:SF3">
    <property type="entry name" value="SERINE_THREONINE-PROTEIN PHOSPHATASE 2A 56 KDA REGULATORY SUBUNIT GAMMA ISOFORM"/>
    <property type="match status" value="1"/>
</dbReference>
<dbReference type="InterPro" id="IPR002554">
    <property type="entry name" value="PP2A_B56"/>
</dbReference>
<dbReference type="InterPro" id="IPR016024">
    <property type="entry name" value="ARM-type_fold"/>
</dbReference>
<proteinExistence type="predicted"/>
<evidence type="ECO:0000259" key="2">
    <source>
        <dbReference type="PROSITE" id="PS50003"/>
    </source>
</evidence>
<dbReference type="SUPFAM" id="SSF48371">
    <property type="entry name" value="ARM repeat"/>
    <property type="match status" value="1"/>
</dbReference>
<feature type="region of interest" description="Disordered" evidence="1">
    <location>
        <begin position="735"/>
        <end position="779"/>
    </location>
</feature>
<dbReference type="SMART" id="SM00233">
    <property type="entry name" value="PH"/>
    <property type="match status" value="1"/>
</dbReference>
<dbReference type="AlphaFoldDB" id="A0A024GCQ9"/>
<feature type="domain" description="PH" evidence="2">
    <location>
        <begin position="167"/>
        <end position="267"/>
    </location>
</feature>
<dbReference type="Proteomes" id="UP000053237">
    <property type="component" value="Unassembled WGS sequence"/>
</dbReference>
<dbReference type="OrthoDB" id="10264446at2759"/>
<dbReference type="SUPFAM" id="SSF50729">
    <property type="entry name" value="PH domain-like"/>
    <property type="match status" value="1"/>
</dbReference>